<evidence type="ECO:0000313" key="2">
    <source>
        <dbReference type="EMBL" id="KAK0409593.1"/>
    </source>
</evidence>
<organism evidence="2 3">
    <name type="scientific">Steinernema hermaphroditum</name>
    <dbReference type="NCBI Taxonomy" id="289476"/>
    <lineage>
        <taxon>Eukaryota</taxon>
        <taxon>Metazoa</taxon>
        <taxon>Ecdysozoa</taxon>
        <taxon>Nematoda</taxon>
        <taxon>Chromadorea</taxon>
        <taxon>Rhabditida</taxon>
        <taxon>Tylenchina</taxon>
        <taxon>Panagrolaimomorpha</taxon>
        <taxon>Strongyloidoidea</taxon>
        <taxon>Steinernematidae</taxon>
        <taxon>Steinernema</taxon>
    </lineage>
</organism>
<proteinExistence type="predicted"/>
<keyword evidence="1" id="KW-0812">Transmembrane</keyword>
<dbReference type="AlphaFoldDB" id="A0AA39LU10"/>
<feature type="transmembrane region" description="Helical" evidence="1">
    <location>
        <begin position="6"/>
        <end position="26"/>
    </location>
</feature>
<evidence type="ECO:0000313" key="3">
    <source>
        <dbReference type="Proteomes" id="UP001175271"/>
    </source>
</evidence>
<comment type="caution">
    <text evidence="2">The sequence shown here is derived from an EMBL/GenBank/DDBJ whole genome shotgun (WGS) entry which is preliminary data.</text>
</comment>
<keyword evidence="3" id="KW-1185">Reference proteome</keyword>
<accession>A0AA39LU10</accession>
<reference evidence="2" key="1">
    <citation type="submission" date="2023-06" db="EMBL/GenBank/DDBJ databases">
        <title>Genomic analysis of the entomopathogenic nematode Steinernema hermaphroditum.</title>
        <authorList>
            <person name="Schwarz E.M."/>
            <person name="Heppert J.K."/>
            <person name="Baniya A."/>
            <person name="Schwartz H.T."/>
            <person name="Tan C.-H."/>
            <person name="Antoshechkin I."/>
            <person name="Sternberg P.W."/>
            <person name="Goodrich-Blair H."/>
            <person name="Dillman A.R."/>
        </authorList>
    </citation>
    <scope>NUCLEOTIDE SEQUENCE</scope>
    <source>
        <strain evidence="2">PS9179</strain>
        <tissue evidence="2">Whole animal</tissue>
    </source>
</reference>
<keyword evidence="1" id="KW-0472">Membrane</keyword>
<dbReference type="EMBL" id="JAUCMV010000003">
    <property type="protein sequence ID" value="KAK0409593.1"/>
    <property type="molecule type" value="Genomic_DNA"/>
</dbReference>
<evidence type="ECO:0000256" key="1">
    <source>
        <dbReference type="SAM" id="Phobius"/>
    </source>
</evidence>
<dbReference type="Proteomes" id="UP001175271">
    <property type="component" value="Unassembled WGS sequence"/>
</dbReference>
<name>A0AA39LU10_9BILA</name>
<protein>
    <submittedName>
        <fullName evidence="2">Uncharacterized protein</fullName>
    </submittedName>
</protein>
<sequence length="72" mass="8821">MVDWWIVFMFVFPPLFVICSTLVIWYRRRRGCSESECHERHCDRNVYVVRTDCERSPTNPHWISCERPEHCC</sequence>
<gene>
    <name evidence="2" type="ORF">QR680_004644</name>
</gene>
<keyword evidence="1" id="KW-1133">Transmembrane helix</keyword>